<comment type="caution">
    <text evidence="3">The sequence shown here is derived from an EMBL/GenBank/DDBJ whole genome shotgun (WGS) entry which is preliminary data.</text>
</comment>
<dbReference type="InterPro" id="IPR011044">
    <property type="entry name" value="Quino_amine_DH_bsu"/>
</dbReference>
<feature type="chain" id="PRO_5021781899" description="Choice-of-anchor I domain-containing protein" evidence="1">
    <location>
        <begin position="21"/>
        <end position="521"/>
    </location>
</feature>
<feature type="domain" description="Choice-of-anchor I" evidence="2">
    <location>
        <begin position="384"/>
        <end position="517"/>
    </location>
</feature>
<proteinExistence type="predicted"/>
<dbReference type="Pfam" id="PF22494">
    <property type="entry name" value="choice_anch_I"/>
    <property type="match status" value="2"/>
</dbReference>
<evidence type="ECO:0000256" key="1">
    <source>
        <dbReference type="SAM" id="SignalP"/>
    </source>
</evidence>
<evidence type="ECO:0000313" key="3">
    <source>
        <dbReference type="EMBL" id="GEM44522.1"/>
    </source>
</evidence>
<name>A0A511MVB4_DEIC1</name>
<sequence>MKLSHCLISLSLLVACQQNAPLPIVDTQPVTHAKFNGFNGRAEALKTAGVRLFGKNDPTVAQDLEPEYIAVSADSKTAWVTLQENNALAVLDIPSGTIREIVPLGYKDHSLTGKGMDVSDTDKTIKIQKVKVKGMYQPDAIASFQVAGKTYLVTANEGDAREWGDFKEETSVSKLALDPANFTADDTAALARLNVTSTLGQKDGKYSTLYAFGARSISIWNAEGKQVSDTGDTIEQQVALKHAANFNANHTSNTIDNRSDNKGAEPEGVTTAEIAGKTFAFVGLERQGGIMTFDVSDPTRPVFVDHTNNRDFNEDLKNFAGTSDLGPEGVLFIPAADSPNGENLLVVGNEVSGSTTAYTVSDAGKLTLKGRHIFTENGKSVLDKGAAEIVAYDKASKRLFVVNGYSKTIDVLDFKDPGKPSALKQWALDTYGESANSVAVRGGLVAVAVQAKVKTDAGKVVFFDAEGNLKGQATVGALPDMLTFTPDGKYVLVANEAEPSDDYTVDPEGSISIVNVQKTLQ</sequence>
<dbReference type="InterPro" id="IPR052956">
    <property type="entry name" value="Mesenchyme-surface_protein"/>
</dbReference>
<evidence type="ECO:0000259" key="2">
    <source>
        <dbReference type="Pfam" id="PF22494"/>
    </source>
</evidence>
<gene>
    <name evidence="3" type="ORF">DC3_01570</name>
</gene>
<dbReference type="PANTHER" id="PTHR46928:SF1">
    <property type="entry name" value="MESENCHYME-SPECIFIC CELL SURFACE GLYCOPROTEIN"/>
    <property type="match status" value="1"/>
</dbReference>
<protein>
    <recommendedName>
        <fullName evidence="2">Choice-of-anchor I domain-containing protein</fullName>
    </recommendedName>
</protein>
<dbReference type="InterPro" id="IPR055188">
    <property type="entry name" value="Choice_anch_I"/>
</dbReference>
<dbReference type="RefSeq" id="WP_146881677.1">
    <property type="nucleotide sequence ID" value="NZ_BJXB01000001.1"/>
</dbReference>
<accession>A0A511MVB4</accession>
<organism evidence="3 4">
    <name type="scientific">Deinococcus cellulosilyticus (strain DSM 18568 / NBRC 106333 / KACC 11606 / 5516J-15)</name>
    <dbReference type="NCBI Taxonomy" id="1223518"/>
    <lineage>
        <taxon>Bacteria</taxon>
        <taxon>Thermotogati</taxon>
        <taxon>Deinococcota</taxon>
        <taxon>Deinococci</taxon>
        <taxon>Deinococcales</taxon>
        <taxon>Deinococcaceae</taxon>
        <taxon>Deinococcus</taxon>
    </lineage>
</organism>
<dbReference type="PROSITE" id="PS51257">
    <property type="entry name" value="PROKAR_LIPOPROTEIN"/>
    <property type="match status" value="1"/>
</dbReference>
<evidence type="ECO:0000313" key="4">
    <source>
        <dbReference type="Proteomes" id="UP000321306"/>
    </source>
</evidence>
<dbReference type="OrthoDB" id="9801679at2"/>
<dbReference type="Proteomes" id="UP000321306">
    <property type="component" value="Unassembled WGS sequence"/>
</dbReference>
<keyword evidence="1" id="KW-0732">Signal</keyword>
<dbReference type="AlphaFoldDB" id="A0A511MVB4"/>
<dbReference type="PANTHER" id="PTHR46928">
    <property type="entry name" value="MESENCHYME-SPECIFIC CELL SURFACE GLYCOPROTEIN"/>
    <property type="match status" value="1"/>
</dbReference>
<dbReference type="NCBIfam" id="NF038117">
    <property type="entry name" value="choice_anch_I"/>
    <property type="match status" value="1"/>
</dbReference>
<reference evidence="3 4" key="1">
    <citation type="submission" date="2019-07" db="EMBL/GenBank/DDBJ databases">
        <title>Whole genome shotgun sequence of Deinococcus cellulosilyticus NBRC 106333.</title>
        <authorList>
            <person name="Hosoyama A."/>
            <person name="Uohara A."/>
            <person name="Ohji S."/>
            <person name="Ichikawa N."/>
        </authorList>
    </citation>
    <scope>NUCLEOTIDE SEQUENCE [LARGE SCALE GENOMIC DNA]</scope>
    <source>
        <strain evidence="3 4">NBRC 106333</strain>
    </source>
</reference>
<dbReference type="SUPFAM" id="SSF50969">
    <property type="entry name" value="YVTN repeat-like/Quinoprotein amine dehydrogenase"/>
    <property type="match status" value="1"/>
</dbReference>
<feature type="signal peptide" evidence="1">
    <location>
        <begin position="1"/>
        <end position="20"/>
    </location>
</feature>
<feature type="domain" description="Choice-of-anchor I" evidence="2">
    <location>
        <begin position="25"/>
        <end position="359"/>
    </location>
</feature>
<dbReference type="InterPro" id="IPR015943">
    <property type="entry name" value="WD40/YVTN_repeat-like_dom_sf"/>
</dbReference>
<dbReference type="Gene3D" id="2.130.10.10">
    <property type="entry name" value="YVTN repeat-like/Quinoprotein amine dehydrogenase"/>
    <property type="match status" value="2"/>
</dbReference>
<dbReference type="EMBL" id="BJXB01000001">
    <property type="protein sequence ID" value="GEM44522.1"/>
    <property type="molecule type" value="Genomic_DNA"/>
</dbReference>
<keyword evidence="4" id="KW-1185">Reference proteome</keyword>